<feature type="binding site" evidence="9">
    <location>
        <position position="469"/>
    </location>
    <ligand>
        <name>Zn(2+)</name>
        <dbReference type="ChEBI" id="CHEBI:29105"/>
    </ligand>
</feature>
<evidence type="ECO:0000256" key="6">
    <source>
        <dbReference type="ARBA" id="ARBA00022884"/>
    </source>
</evidence>
<dbReference type="GO" id="GO:0002161">
    <property type="term" value="F:aminoacyl-tRNA deacylase activity"/>
    <property type="evidence" value="ECO:0007669"/>
    <property type="project" value="TreeGrafter"/>
</dbReference>
<comment type="caution">
    <text evidence="11">The sequence shown here is derived from an EMBL/GenBank/DDBJ whole genome shotgun (WGS) entry which is preliminary data.</text>
</comment>
<keyword evidence="9" id="KW-0963">Cytoplasm</keyword>
<dbReference type="PROSITE" id="PS50860">
    <property type="entry name" value="AA_TRNA_LIGASE_II_ALA"/>
    <property type="match status" value="1"/>
</dbReference>
<name>A0A1G2CT36_9BACT</name>
<dbReference type="PANTHER" id="PTHR11777:SF9">
    <property type="entry name" value="ALANINE--TRNA LIGASE, CYTOPLASMIC"/>
    <property type="match status" value="1"/>
</dbReference>
<dbReference type="NCBIfam" id="TIGR00344">
    <property type="entry name" value="alaS"/>
    <property type="match status" value="1"/>
</dbReference>
<dbReference type="GO" id="GO:0005829">
    <property type="term" value="C:cytosol"/>
    <property type="evidence" value="ECO:0007669"/>
    <property type="project" value="TreeGrafter"/>
</dbReference>
<dbReference type="CDD" id="cd00673">
    <property type="entry name" value="AlaRS_core"/>
    <property type="match status" value="1"/>
</dbReference>
<feature type="domain" description="Alanyl-transfer RNA synthetases family profile" evidence="10">
    <location>
        <begin position="1"/>
        <end position="610"/>
    </location>
</feature>
<dbReference type="EMBL" id="MHLG01000015">
    <property type="protein sequence ID" value="OGZ03608.1"/>
    <property type="molecule type" value="Genomic_DNA"/>
</dbReference>
<comment type="similarity">
    <text evidence="1 9">Belongs to the class-II aminoacyl-tRNA synthetase family.</text>
</comment>
<dbReference type="Pfam" id="PF01411">
    <property type="entry name" value="tRNA-synt_2c"/>
    <property type="match status" value="1"/>
</dbReference>
<comment type="domain">
    <text evidence="9">Consists of three domains; the N-terminal catalytic domain, the editing domain and the C-terminal C-Ala domain. The editing domain removes incorrectly charged amino acids, while the C-Ala domain, along with tRNA(Ala), serves as a bridge to cooperatively bring together the editing and aminoacylation centers thus stimulating deacylation of misacylated tRNAs.</text>
</comment>
<feature type="binding site" evidence="9">
    <location>
        <position position="575"/>
    </location>
    <ligand>
        <name>Zn(2+)</name>
        <dbReference type="ChEBI" id="CHEBI:29105"/>
    </ligand>
</feature>
<dbReference type="SMART" id="SM00863">
    <property type="entry name" value="tRNA_SAD"/>
    <property type="match status" value="1"/>
</dbReference>
<evidence type="ECO:0000256" key="4">
    <source>
        <dbReference type="ARBA" id="ARBA00022741"/>
    </source>
</evidence>
<dbReference type="Gene3D" id="3.30.980.10">
    <property type="entry name" value="Threonyl-trna Synthetase, Chain A, domain 2"/>
    <property type="match status" value="1"/>
</dbReference>
<dbReference type="Gene3D" id="3.30.54.20">
    <property type="match status" value="1"/>
</dbReference>
<keyword evidence="2 9" id="KW-0820">tRNA-binding</keyword>
<evidence type="ECO:0000313" key="12">
    <source>
        <dbReference type="Proteomes" id="UP000177587"/>
    </source>
</evidence>
<keyword evidence="9" id="KW-0479">Metal-binding</keyword>
<dbReference type="InterPro" id="IPR050058">
    <property type="entry name" value="Ala-tRNA_ligase"/>
</dbReference>
<dbReference type="InterPro" id="IPR045864">
    <property type="entry name" value="aa-tRNA-synth_II/BPL/LPL"/>
</dbReference>
<dbReference type="InterPro" id="IPR002318">
    <property type="entry name" value="Ala-tRNA-lgiase_IIc"/>
</dbReference>
<feature type="binding site" evidence="9">
    <location>
        <position position="579"/>
    </location>
    <ligand>
        <name>Zn(2+)</name>
        <dbReference type="ChEBI" id="CHEBI:29105"/>
    </ligand>
</feature>
<keyword evidence="6 9" id="KW-0694">RNA-binding</keyword>
<dbReference type="EC" id="6.1.1.7" evidence="9"/>
<organism evidence="11 12">
    <name type="scientific">Candidatus Liptonbacteria bacterium RIFOXYD1_FULL_36_11</name>
    <dbReference type="NCBI Taxonomy" id="1798656"/>
    <lineage>
        <taxon>Bacteria</taxon>
        <taxon>Candidatus Liptoniibacteriota</taxon>
    </lineage>
</organism>
<dbReference type="Pfam" id="PF07973">
    <property type="entry name" value="tRNA_SAD"/>
    <property type="match status" value="1"/>
</dbReference>
<keyword evidence="7 9" id="KW-0648">Protein biosynthesis</keyword>
<evidence type="ECO:0000256" key="5">
    <source>
        <dbReference type="ARBA" id="ARBA00022840"/>
    </source>
</evidence>
<comment type="catalytic activity">
    <reaction evidence="9">
        <text>tRNA(Ala) + L-alanine + ATP = L-alanyl-tRNA(Ala) + AMP + diphosphate</text>
        <dbReference type="Rhea" id="RHEA:12540"/>
        <dbReference type="Rhea" id="RHEA-COMP:9657"/>
        <dbReference type="Rhea" id="RHEA-COMP:9923"/>
        <dbReference type="ChEBI" id="CHEBI:30616"/>
        <dbReference type="ChEBI" id="CHEBI:33019"/>
        <dbReference type="ChEBI" id="CHEBI:57972"/>
        <dbReference type="ChEBI" id="CHEBI:78442"/>
        <dbReference type="ChEBI" id="CHEBI:78497"/>
        <dbReference type="ChEBI" id="CHEBI:456215"/>
        <dbReference type="EC" id="6.1.1.7"/>
    </reaction>
</comment>
<dbReference type="InterPro" id="IPR018163">
    <property type="entry name" value="Thr/Ala-tRNA-synth_IIc_edit"/>
</dbReference>
<comment type="subcellular location">
    <subcellularLocation>
        <location evidence="9">Cytoplasm</location>
    </subcellularLocation>
</comment>
<comment type="function">
    <text evidence="9">Catalyzes the attachment of alanine to tRNA(Ala) in a two-step reaction: alanine is first activated by ATP to form Ala-AMP and then transferred to the acceptor end of tRNA(Ala). Also edits incorrectly charged Ser-tRNA(Ala) and Gly-tRNA(Ala) via its editing domain.</text>
</comment>
<sequence length="610" mass="70130">MDANSLRKKFLDFFKEKKHAVIPSASLIPENDPTVLFTTAGMHPLVPYLMGEKHPEGTRLADVQKCIRMSDIDEVGDATHHTFFEMLGNWSLGDYFKKEAIELSWEFLTEVLKLDKNRIAVSVFAGDKDAPKDEEAKKIWLSLNMPENRIAELSKKDNWWGPAGITGPCGPDTEIFYCTGKSEPPEKFNPEDKNWVEIWNDVFMQYNKNTDGNFLPLAQKNVDTGMGLERTLAVINGFDDNYRTELFWPIIKKIEELSGKKYEGNEKAFRIIADHTKAAVMILGDDKRIEPSNKNQGYILRRLIRRAVRYSKQLNIIQNFTIKLAEEVIKIYENVYPEIKKNKEFIFNELEKEEEKFYQTLEKGLKEFNKWYKDPEAYWEENPNAEKIALEKIKDKPKKMPGFIAFRLFTTFGFPIELTIEIAKEKEIIVDLMDFNKELQKHSELSRTASAGMFKGGLADASEETKKLHTAAHLMLEALRRVLGPHVEQKGSNITPERLRFDISHPEKMTAEQMQQVEDLVNKQIAKDLPVRCKEMPLEEAKKLGATGVFEHKYGEKVKVYFIGEGAQNFSKEICGGPHVMRTSELKGTFKIIKEESSSAGIRRLRAVLL</sequence>
<evidence type="ECO:0000256" key="9">
    <source>
        <dbReference type="HAMAP-Rule" id="MF_00036"/>
    </source>
</evidence>
<dbReference type="InterPro" id="IPR018162">
    <property type="entry name" value="Ala-tRNA-ligase_IIc_anticod-bd"/>
</dbReference>
<keyword evidence="4 9" id="KW-0547">Nucleotide-binding</keyword>
<reference evidence="11 12" key="1">
    <citation type="journal article" date="2016" name="Nat. Commun.">
        <title>Thousands of microbial genomes shed light on interconnected biogeochemical processes in an aquifer system.</title>
        <authorList>
            <person name="Anantharaman K."/>
            <person name="Brown C.T."/>
            <person name="Hug L.A."/>
            <person name="Sharon I."/>
            <person name="Castelle C.J."/>
            <person name="Probst A.J."/>
            <person name="Thomas B.C."/>
            <person name="Singh A."/>
            <person name="Wilkins M.J."/>
            <person name="Karaoz U."/>
            <person name="Brodie E.L."/>
            <person name="Williams K.H."/>
            <person name="Hubbard S.S."/>
            <person name="Banfield J.F."/>
        </authorList>
    </citation>
    <scope>NUCLEOTIDE SEQUENCE [LARGE SCALE GENOMIC DNA]</scope>
</reference>
<dbReference type="PRINTS" id="PR00980">
    <property type="entry name" value="TRNASYNTHALA"/>
</dbReference>
<dbReference type="GO" id="GO:0006419">
    <property type="term" value="P:alanyl-tRNA aminoacylation"/>
    <property type="evidence" value="ECO:0007669"/>
    <property type="project" value="UniProtKB-UniRule"/>
</dbReference>
<dbReference type="GO" id="GO:0008270">
    <property type="term" value="F:zinc ion binding"/>
    <property type="evidence" value="ECO:0007669"/>
    <property type="project" value="UniProtKB-UniRule"/>
</dbReference>
<dbReference type="InterPro" id="IPR023033">
    <property type="entry name" value="Ala_tRNA_ligase_euk/bac"/>
</dbReference>
<comment type="cofactor">
    <cofactor evidence="9">
        <name>Zn(2+)</name>
        <dbReference type="ChEBI" id="CHEBI:29105"/>
    </cofactor>
    <text evidence="9">Binds 1 zinc ion per subunit.</text>
</comment>
<dbReference type="GO" id="GO:0004813">
    <property type="term" value="F:alanine-tRNA ligase activity"/>
    <property type="evidence" value="ECO:0007669"/>
    <property type="project" value="UniProtKB-UniRule"/>
</dbReference>
<dbReference type="Gene3D" id="3.30.930.10">
    <property type="entry name" value="Bira Bifunctional Protein, Domain 2"/>
    <property type="match status" value="1"/>
</dbReference>
<dbReference type="SUPFAM" id="SSF101353">
    <property type="entry name" value="Putative anticodon-binding domain of alanyl-tRNA synthetase (AlaRS)"/>
    <property type="match status" value="1"/>
</dbReference>
<dbReference type="SUPFAM" id="SSF55186">
    <property type="entry name" value="ThrRS/AlaRS common domain"/>
    <property type="match status" value="1"/>
</dbReference>
<dbReference type="HAMAP" id="MF_00036_B">
    <property type="entry name" value="Ala_tRNA_synth_B"/>
    <property type="match status" value="1"/>
</dbReference>
<proteinExistence type="inferred from homology"/>
<evidence type="ECO:0000256" key="7">
    <source>
        <dbReference type="ARBA" id="ARBA00022917"/>
    </source>
</evidence>
<feature type="binding site" evidence="9">
    <location>
        <position position="473"/>
    </location>
    <ligand>
        <name>Zn(2+)</name>
        <dbReference type="ChEBI" id="CHEBI:29105"/>
    </ligand>
</feature>
<dbReference type="InterPro" id="IPR012947">
    <property type="entry name" value="tRNA_SAD"/>
</dbReference>
<keyword evidence="5 9" id="KW-0067">ATP-binding</keyword>
<dbReference type="InterPro" id="IPR018165">
    <property type="entry name" value="Ala-tRNA-synth_IIc_core"/>
</dbReference>
<evidence type="ECO:0000313" key="11">
    <source>
        <dbReference type="EMBL" id="OGZ03608.1"/>
    </source>
</evidence>
<protein>
    <recommendedName>
        <fullName evidence="9">Alanine--tRNA ligase</fullName>
        <ecNumber evidence="9">6.1.1.7</ecNumber>
    </recommendedName>
    <alternativeName>
        <fullName evidence="9">Alanyl-tRNA synthetase</fullName>
        <shortName evidence="9">AlaRS</shortName>
    </alternativeName>
</protein>
<gene>
    <name evidence="9" type="primary">alaS</name>
    <name evidence="11" type="ORF">A2604_01980</name>
</gene>
<evidence type="ECO:0000256" key="2">
    <source>
        <dbReference type="ARBA" id="ARBA00022555"/>
    </source>
</evidence>
<dbReference type="GO" id="GO:0005524">
    <property type="term" value="F:ATP binding"/>
    <property type="evidence" value="ECO:0007669"/>
    <property type="project" value="UniProtKB-UniRule"/>
</dbReference>
<evidence type="ECO:0000259" key="10">
    <source>
        <dbReference type="PROSITE" id="PS50860"/>
    </source>
</evidence>
<dbReference type="InterPro" id="IPR018164">
    <property type="entry name" value="Ala-tRNA-synth_IIc_N"/>
</dbReference>
<accession>A0A1G2CT36</accession>
<dbReference type="GO" id="GO:0000049">
    <property type="term" value="F:tRNA binding"/>
    <property type="evidence" value="ECO:0007669"/>
    <property type="project" value="UniProtKB-KW"/>
</dbReference>
<evidence type="ECO:0000256" key="8">
    <source>
        <dbReference type="ARBA" id="ARBA00023146"/>
    </source>
</evidence>
<dbReference type="AlphaFoldDB" id="A0A1G2CT36"/>
<evidence type="ECO:0000256" key="3">
    <source>
        <dbReference type="ARBA" id="ARBA00022598"/>
    </source>
</evidence>
<keyword evidence="9" id="KW-0862">Zinc</keyword>
<dbReference type="STRING" id="1798656.A2604_01980"/>
<evidence type="ECO:0000256" key="1">
    <source>
        <dbReference type="ARBA" id="ARBA00008226"/>
    </source>
</evidence>
<dbReference type="Proteomes" id="UP000177587">
    <property type="component" value="Unassembled WGS sequence"/>
</dbReference>
<dbReference type="FunFam" id="3.30.980.10:FF:000004">
    <property type="entry name" value="Alanine--tRNA ligase, cytoplasmic"/>
    <property type="match status" value="1"/>
</dbReference>
<dbReference type="SUPFAM" id="SSF55681">
    <property type="entry name" value="Class II aaRS and biotin synthetases"/>
    <property type="match status" value="1"/>
</dbReference>
<dbReference type="PANTHER" id="PTHR11777">
    <property type="entry name" value="ALANYL-TRNA SYNTHETASE"/>
    <property type="match status" value="1"/>
</dbReference>
<keyword evidence="8 9" id="KW-0030">Aminoacyl-tRNA synthetase</keyword>
<keyword evidence="3 9" id="KW-0436">Ligase</keyword>
<dbReference type="NCBIfam" id="NF002436">
    <property type="entry name" value="PRK01584.1"/>
    <property type="match status" value="1"/>
</dbReference>